<dbReference type="PANTHER" id="PTHR30055">
    <property type="entry name" value="HTH-TYPE TRANSCRIPTIONAL REGULATOR RUTR"/>
    <property type="match status" value="1"/>
</dbReference>
<keyword evidence="1 2" id="KW-0238">DNA-binding</keyword>
<comment type="caution">
    <text evidence="4">The sequence shown here is derived from an EMBL/GenBank/DDBJ whole genome shotgun (WGS) entry which is preliminary data.</text>
</comment>
<dbReference type="Pfam" id="PF00440">
    <property type="entry name" value="TetR_N"/>
    <property type="match status" value="1"/>
</dbReference>
<dbReference type="InterPro" id="IPR050109">
    <property type="entry name" value="HTH-type_TetR-like_transc_reg"/>
</dbReference>
<proteinExistence type="predicted"/>
<dbReference type="PRINTS" id="PR00455">
    <property type="entry name" value="HTHTETR"/>
</dbReference>
<reference evidence="5" key="1">
    <citation type="journal article" date="2019" name="Int. J. Syst. Evol. Microbiol.">
        <title>The Global Catalogue of Microorganisms (GCM) 10K type strain sequencing project: providing services to taxonomists for standard genome sequencing and annotation.</title>
        <authorList>
            <consortium name="The Broad Institute Genomics Platform"/>
            <consortium name="The Broad Institute Genome Sequencing Center for Infectious Disease"/>
            <person name="Wu L."/>
            <person name="Ma J."/>
        </authorList>
    </citation>
    <scope>NUCLEOTIDE SEQUENCE [LARGE SCALE GENOMIC DNA]</scope>
    <source>
        <strain evidence="5">JCM 17939</strain>
    </source>
</reference>
<evidence type="ECO:0000313" key="4">
    <source>
        <dbReference type="EMBL" id="GAA4628384.1"/>
    </source>
</evidence>
<dbReference type="PANTHER" id="PTHR30055:SF225">
    <property type="entry name" value="TRANSCRIPTIONAL REGULATORY PROTEIN-RELATED"/>
    <property type="match status" value="1"/>
</dbReference>
<gene>
    <name evidence="4" type="ORF">GCM10023196_044480</name>
</gene>
<feature type="domain" description="HTH tetR-type" evidence="3">
    <location>
        <begin position="1"/>
        <end position="60"/>
    </location>
</feature>
<dbReference type="SUPFAM" id="SSF46689">
    <property type="entry name" value="Homeodomain-like"/>
    <property type="match status" value="1"/>
</dbReference>
<accession>A0ABP8UBI4</accession>
<evidence type="ECO:0000256" key="1">
    <source>
        <dbReference type="ARBA" id="ARBA00023125"/>
    </source>
</evidence>
<feature type="DNA-binding region" description="H-T-H motif" evidence="2">
    <location>
        <begin position="23"/>
        <end position="42"/>
    </location>
</feature>
<name>A0ABP8UBI4_9ACTN</name>
<keyword evidence="5" id="KW-1185">Reference proteome</keyword>
<evidence type="ECO:0000259" key="3">
    <source>
        <dbReference type="PROSITE" id="PS50977"/>
    </source>
</evidence>
<dbReference type="EMBL" id="BAABHK010000006">
    <property type="protein sequence ID" value="GAA4628384.1"/>
    <property type="molecule type" value="Genomic_DNA"/>
</dbReference>
<protein>
    <submittedName>
        <fullName evidence="4">TetR/AcrR family transcriptional regulator</fullName>
    </submittedName>
</protein>
<organism evidence="4 5">
    <name type="scientific">Actinoallomurus vinaceus</name>
    <dbReference type="NCBI Taxonomy" id="1080074"/>
    <lineage>
        <taxon>Bacteria</taxon>
        <taxon>Bacillati</taxon>
        <taxon>Actinomycetota</taxon>
        <taxon>Actinomycetes</taxon>
        <taxon>Streptosporangiales</taxon>
        <taxon>Thermomonosporaceae</taxon>
        <taxon>Actinoallomurus</taxon>
    </lineage>
</organism>
<sequence>MLEEAILDAAWAELVATGYGGLTMASVAAKAGTSKAVLYRRWPGKEDLVVAVLERRVPRLGRPARTGDLRADTLAILQSVAAGHRGLLAVGLDPGLTAVLRRRTADEATAQLAEVVAAAGIDPAAIGPRILRLPIVVLQHALLDGSAFPDMAETVDEIFLPLVHLRDGVSQTR</sequence>
<dbReference type="InterPro" id="IPR001647">
    <property type="entry name" value="HTH_TetR"/>
</dbReference>
<evidence type="ECO:0000313" key="5">
    <source>
        <dbReference type="Proteomes" id="UP001501442"/>
    </source>
</evidence>
<dbReference type="InterPro" id="IPR009057">
    <property type="entry name" value="Homeodomain-like_sf"/>
</dbReference>
<dbReference type="PROSITE" id="PS50977">
    <property type="entry name" value="HTH_TETR_2"/>
    <property type="match status" value="1"/>
</dbReference>
<dbReference type="Proteomes" id="UP001501442">
    <property type="component" value="Unassembled WGS sequence"/>
</dbReference>
<dbReference type="Gene3D" id="1.10.357.10">
    <property type="entry name" value="Tetracycline Repressor, domain 2"/>
    <property type="match status" value="1"/>
</dbReference>
<evidence type="ECO:0000256" key="2">
    <source>
        <dbReference type="PROSITE-ProRule" id="PRU00335"/>
    </source>
</evidence>